<name>A0A4Q4PZ25_9PLEO</name>
<evidence type="ECO:0000313" key="2">
    <source>
        <dbReference type="EMBL" id="RYO29301.1"/>
    </source>
</evidence>
<protein>
    <submittedName>
        <fullName evidence="2">Uncharacterized protein</fullName>
    </submittedName>
</protein>
<proteinExistence type="predicted"/>
<accession>A0A4Q4PZ25</accession>
<dbReference type="OrthoDB" id="3670100at2759"/>
<dbReference type="Proteomes" id="UP000293823">
    <property type="component" value="Unassembled WGS sequence"/>
</dbReference>
<dbReference type="AlphaFoldDB" id="A0A4Q4PZ25"/>
<evidence type="ECO:0000256" key="1">
    <source>
        <dbReference type="SAM" id="MobiDB-lite"/>
    </source>
</evidence>
<evidence type="ECO:0000313" key="3">
    <source>
        <dbReference type="Proteomes" id="UP000293823"/>
    </source>
</evidence>
<sequence length="382" mass="42542">MGCANSRLFSMEHESTADVSLHTRLPGTARKQTSGSLWDLVDDGEFQAQVAERAFQIFLHEDLPDYWKLQFDLLVVFKSVFDRIRPRSATVIFPNRPLRYPSRDTEALLRLTSISSLQEGVQLWTQYLVHTGSLHVREDDLHTAFKQTREGYRFNLTPAESSVRRHDDPMLSPELRPSQHKRSATEEMTKTIEGAYSSYNLVQDCSHEALKDRISQKARDLLPRYMEPVPVDFAVHNYENLMKTSYDAGTGIALANVALQALTDVKESARGGLSSKVSIIVVKGTVPQAHIDRLSSASAEAHKSIHKDKKSSNSQGTQAHGICFASLPDTGASDVWRRLSHRSYSNGGFCKYVELPATISPVVVAGKLVRTMLLGSVDPGSE</sequence>
<organism evidence="2 3">
    <name type="scientific">Alternaria arborescens</name>
    <dbReference type="NCBI Taxonomy" id="156630"/>
    <lineage>
        <taxon>Eukaryota</taxon>
        <taxon>Fungi</taxon>
        <taxon>Dikarya</taxon>
        <taxon>Ascomycota</taxon>
        <taxon>Pezizomycotina</taxon>
        <taxon>Dothideomycetes</taxon>
        <taxon>Pleosporomycetidae</taxon>
        <taxon>Pleosporales</taxon>
        <taxon>Pleosporineae</taxon>
        <taxon>Pleosporaceae</taxon>
        <taxon>Alternaria</taxon>
        <taxon>Alternaria sect. Alternaria</taxon>
    </lineage>
</organism>
<gene>
    <name evidence="2" type="ORF">AA0113_g12085</name>
</gene>
<keyword evidence="3" id="KW-1185">Reference proteome</keyword>
<comment type="caution">
    <text evidence="2">The sequence shown here is derived from an EMBL/GenBank/DDBJ whole genome shotgun (WGS) entry which is preliminary data.</text>
</comment>
<feature type="region of interest" description="Disordered" evidence="1">
    <location>
        <begin position="163"/>
        <end position="184"/>
    </location>
</feature>
<reference evidence="3" key="1">
    <citation type="journal article" date="2019" name="bioRxiv">
        <title>Genomics, evolutionary history and diagnostics of the Alternaria alternata species group including apple and Asian pear pathotypes.</title>
        <authorList>
            <person name="Armitage A.D."/>
            <person name="Cockerton H.M."/>
            <person name="Sreenivasaprasad S."/>
            <person name="Woodhall J.W."/>
            <person name="Lane C.R."/>
            <person name="Harrison R.J."/>
            <person name="Clarkson J.P."/>
        </authorList>
    </citation>
    <scope>NUCLEOTIDE SEQUENCE [LARGE SCALE GENOMIC DNA]</scope>
    <source>
        <strain evidence="3">RGR 97.0016</strain>
    </source>
</reference>
<dbReference type="EMBL" id="PEJP01000084">
    <property type="protein sequence ID" value="RYO29301.1"/>
    <property type="molecule type" value="Genomic_DNA"/>
</dbReference>